<dbReference type="WBParaSite" id="TREG1_128330.3">
    <property type="protein sequence ID" value="TREG1_128330.3"/>
    <property type="gene ID" value="TREG1_128330"/>
</dbReference>
<name>A0AA85J2G8_TRIRE</name>
<feature type="domain" description="Myb/SANT-like DNA-binding" evidence="2">
    <location>
        <begin position="133"/>
        <end position="208"/>
    </location>
</feature>
<feature type="compositionally biased region" description="Polar residues" evidence="1">
    <location>
        <begin position="367"/>
        <end position="384"/>
    </location>
</feature>
<feature type="compositionally biased region" description="Low complexity" evidence="1">
    <location>
        <begin position="583"/>
        <end position="593"/>
    </location>
</feature>
<sequence>MSQFQPISLGQTVQIPSQQQQQQQQQILQQQNQCQQYQLEPCDIKPQFSLIPNISPNLTNNNNNNSGNNMNISQSGIGNFGALMTTLDTVVSGMNNNSNNNNNNNTGGGQAGQFATPMNHTDVASLLMNPSKRAETFVIDEVKVMLKEIEARKHILLSLSPSTNRLKRRAWEDVAMSMAVRWPHSPRRTADQVKKKWENLVSKTKRKVRAGHITPELDWNETNAAVMQFLTQHSPPVRLRYLSSTGPSLLSLGDLQASSASVSASASSVLTTSGGATAMNGAFNQTNSHIYGLSNTSFSDPYSNNNNDSSIFSNSHHSSMMLSSEKSAILNSCLRQENKNNNNNNSSNNNTTNANAGSSNNSTTNGQHSFISHETNDLNSFNNVGSSGAGGSGDKQHLNTSTEDKDVDMTTGNNNNNSNTNNINNSSQNHGDSSEVVGNIAGSVHESFLSSFSPFNQSFLNFGLPPSNHHDSLYTTFNHDIQKELYSQLKQEHELRMDILRLQKQTWVLQMNLFKKMKVEQISSLFSSPHLSLPTTTATAVTFTPPSNATTNSVVSSNNNNSTACSITPVAGSNTSVSATLSSSLTVPSSSSNEVNHSLMNTSTNPSTTSAVTASLTTTPTATPTTNATTAAASITKPNSSIQQLTVNHQSESNSTPETRPLSPMFPGVANSHPPPPPPPHHHHQNVVLTNVEKMEG</sequence>
<dbReference type="Pfam" id="PF13873">
    <property type="entry name" value="Myb_DNA-bind_5"/>
    <property type="match status" value="1"/>
</dbReference>
<accession>A0AA85J2G8</accession>
<feature type="compositionally biased region" description="Low complexity" evidence="1">
    <location>
        <begin position="340"/>
        <end position="366"/>
    </location>
</feature>
<feature type="compositionally biased region" description="Polar residues" evidence="1">
    <location>
        <begin position="645"/>
        <end position="658"/>
    </location>
</feature>
<feature type="compositionally biased region" description="Low complexity" evidence="1">
    <location>
        <begin position="413"/>
        <end position="429"/>
    </location>
</feature>
<reference evidence="3" key="1">
    <citation type="submission" date="2022-06" db="EMBL/GenBank/DDBJ databases">
        <authorList>
            <person name="Berger JAMES D."/>
            <person name="Berger JAMES D."/>
        </authorList>
    </citation>
    <scope>NUCLEOTIDE SEQUENCE [LARGE SCALE GENOMIC DNA]</scope>
</reference>
<dbReference type="InterPro" id="IPR028002">
    <property type="entry name" value="Myb_DNA-bind_5"/>
</dbReference>
<feature type="region of interest" description="Disordered" evidence="1">
    <location>
        <begin position="337"/>
        <end position="436"/>
    </location>
</feature>
<feature type="compositionally biased region" description="Low complexity" evidence="1">
    <location>
        <begin position="606"/>
        <end position="626"/>
    </location>
</feature>
<feature type="region of interest" description="Disordered" evidence="1">
    <location>
        <begin position="583"/>
        <end position="626"/>
    </location>
</feature>
<dbReference type="PANTHER" id="PTHR20916">
    <property type="entry name" value="CYSTEINE AND GLYCINE-RICH PROTEIN 2 BINDING PROTEIN"/>
    <property type="match status" value="1"/>
</dbReference>
<proteinExistence type="predicted"/>
<evidence type="ECO:0000259" key="2">
    <source>
        <dbReference type="Pfam" id="PF13873"/>
    </source>
</evidence>
<reference evidence="4 5" key="2">
    <citation type="submission" date="2023-11" db="UniProtKB">
        <authorList>
            <consortium name="WormBaseParasite"/>
        </authorList>
    </citation>
    <scope>IDENTIFICATION</scope>
</reference>
<keyword evidence="3" id="KW-1185">Reference proteome</keyword>
<feature type="compositionally biased region" description="Polar residues" evidence="1">
    <location>
        <begin position="594"/>
        <end position="605"/>
    </location>
</feature>
<evidence type="ECO:0000256" key="1">
    <source>
        <dbReference type="SAM" id="MobiDB-lite"/>
    </source>
</evidence>
<protein>
    <recommendedName>
        <fullName evidence="2">Myb/SANT-like DNA-binding domain-containing protein</fullName>
    </recommendedName>
</protein>
<feature type="compositionally biased region" description="Basic and acidic residues" evidence="1">
    <location>
        <begin position="394"/>
        <end position="408"/>
    </location>
</feature>
<dbReference type="WBParaSite" id="TREG1_128330.2">
    <property type="protein sequence ID" value="TREG1_128330.2"/>
    <property type="gene ID" value="TREG1_128330"/>
</dbReference>
<evidence type="ECO:0000313" key="3">
    <source>
        <dbReference type="Proteomes" id="UP000050795"/>
    </source>
</evidence>
<feature type="region of interest" description="Disordered" evidence="1">
    <location>
        <begin position="645"/>
        <end position="687"/>
    </location>
</feature>
<organism evidence="3 5">
    <name type="scientific">Trichobilharzia regenti</name>
    <name type="common">Nasal bird schistosome</name>
    <dbReference type="NCBI Taxonomy" id="157069"/>
    <lineage>
        <taxon>Eukaryota</taxon>
        <taxon>Metazoa</taxon>
        <taxon>Spiralia</taxon>
        <taxon>Lophotrochozoa</taxon>
        <taxon>Platyhelminthes</taxon>
        <taxon>Trematoda</taxon>
        <taxon>Digenea</taxon>
        <taxon>Strigeidida</taxon>
        <taxon>Schistosomatoidea</taxon>
        <taxon>Schistosomatidae</taxon>
        <taxon>Trichobilharzia</taxon>
    </lineage>
</organism>
<dbReference type="AlphaFoldDB" id="A0AA85J2G8"/>
<dbReference type="Proteomes" id="UP000050795">
    <property type="component" value="Unassembled WGS sequence"/>
</dbReference>
<evidence type="ECO:0000313" key="4">
    <source>
        <dbReference type="WBParaSite" id="TREG1_128330.2"/>
    </source>
</evidence>
<evidence type="ECO:0000313" key="5">
    <source>
        <dbReference type="WBParaSite" id="TREG1_128330.3"/>
    </source>
</evidence>
<dbReference type="PANTHER" id="PTHR20916:SF18">
    <property type="entry name" value="IPT_TIG DOMAIN-CONTAINING PROTEIN"/>
    <property type="match status" value="1"/>
</dbReference>